<dbReference type="EMBL" id="FNBS01000003">
    <property type="protein sequence ID" value="SDF07407.1"/>
    <property type="molecule type" value="Genomic_DNA"/>
</dbReference>
<evidence type="ECO:0000313" key="3">
    <source>
        <dbReference type="Proteomes" id="UP000183404"/>
    </source>
</evidence>
<reference evidence="2 3" key="1">
    <citation type="submission" date="2016-10" db="EMBL/GenBank/DDBJ databases">
        <authorList>
            <person name="de Groot N.N."/>
        </authorList>
    </citation>
    <scope>NUCLEOTIDE SEQUENCE [LARGE SCALE GENOMIC DNA]</scope>
    <source>
        <strain evidence="2 3">DSM 569</strain>
    </source>
</reference>
<protein>
    <submittedName>
        <fullName evidence="2">PTS system IIA component, Gat family</fullName>
    </submittedName>
</protein>
<dbReference type="SUPFAM" id="SSF55804">
    <property type="entry name" value="Phoshotransferase/anion transport protein"/>
    <property type="match status" value="1"/>
</dbReference>
<evidence type="ECO:0000259" key="1">
    <source>
        <dbReference type="PROSITE" id="PS51094"/>
    </source>
</evidence>
<dbReference type="InterPro" id="IPR016152">
    <property type="entry name" value="PTrfase/Anion_transptr"/>
</dbReference>
<dbReference type="PROSITE" id="PS51094">
    <property type="entry name" value="PTS_EIIA_TYPE_2"/>
    <property type="match status" value="1"/>
</dbReference>
<dbReference type="RefSeq" id="WP_074591952.1">
    <property type="nucleotide sequence ID" value="NZ_FNBS01000003.1"/>
</dbReference>
<dbReference type="Pfam" id="PF00359">
    <property type="entry name" value="PTS_EIIA_2"/>
    <property type="match status" value="1"/>
</dbReference>
<dbReference type="InterPro" id="IPR002178">
    <property type="entry name" value="PTS_EIIA_type-2_dom"/>
</dbReference>
<gene>
    <name evidence="2" type="ORF">SAMN04244560_00202</name>
</gene>
<organism evidence="2 3">
    <name type="scientific">Thermoanaerobacter thermohydrosulfuricus</name>
    <name type="common">Clostridium thermohydrosulfuricum</name>
    <dbReference type="NCBI Taxonomy" id="1516"/>
    <lineage>
        <taxon>Bacteria</taxon>
        <taxon>Bacillati</taxon>
        <taxon>Bacillota</taxon>
        <taxon>Clostridia</taxon>
        <taxon>Thermoanaerobacterales</taxon>
        <taxon>Thermoanaerobacteraceae</taxon>
        <taxon>Thermoanaerobacter</taxon>
    </lineage>
</organism>
<sequence>MKISELFHKEIIVTNLEAENREEVFRVLYKKLLDNGYVKESFLEGIIKRENTFPTGLLLNNYNVAIPHTDAEHVLKPAIAVATLSKPVIFKNMANPQEDVNVNIVFMIALNESHSQVEMLQQLVELIQNENFLMSILNAKGGDEVIDLINKSRKKTKTS</sequence>
<dbReference type="InterPro" id="IPR051541">
    <property type="entry name" value="PTS_SugarTrans_NitroReg"/>
</dbReference>
<dbReference type="Proteomes" id="UP000183404">
    <property type="component" value="Unassembled WGS sequence"/>
</dbReference>
<accession>A0A1G7I3N9</accession>
<dbReference type="Gene3D" id="3.40.930.10">
    <property type="entry name" value="Mannitol-specific EII, Chain A"/>
    <property type="match status" value="1"/>
</dbReference>
<proteinExistence type="predicted"/>
<feature type="domain" description="PTS EIIA type-2" evidence="1">
    <location>
        <begin position="5"/>
        <end position="152"/>
    </location>
</feature>
<dbReference type="PANTHER" id="PTHR47738:SF3">
    <property type="entry name" value="PHOSPHOTRANSFERASE SYSTEM MANNITOL_FRUCTOSE-SPECIFIC IIA DOMAIN CONTAINING PROTEIN"/>
    <property type="match status" value="1"/>
</dbReference>
<evidence type="ECO:0000313" key="2">
    <source>
        <dbReference type="EMBL" id="SDF07407.1"/>
    </source>
</evidence>
<dbReference type="CDD" id="cd00211">
    <property type="entry name" value="PTS_IIA_fru"/>
    <property type="match status" value="1"/>
</dbReference>
<dbReference type="PANTHER" id="PTHR47738">
    <property type="entry name" value="PTS SYSTEM FRUCTOSE-LIKE EIIA COMPONENT-RELATED"/>
    <property type="match status" value="1"/>
</dbReference>
<dbReference type="AlphaFoldDB" id="A0A1G7I3N9"/>
<name>A0A1G7I3N9_THETY</name>